<comment type="similarity">
    <text evidence="2">Belongs to the ABC-4 integral membrane protein family. HrtB subfamily.</text>
</comment>
<feature type="domain" description="ABC3 transporter permease C-terminal" evidence="12">
    <location>
        <begin position="236"/>
        <end position="346"/>
    </location>
</feature>
<dbReference type="OrthoDB" id="384327at2"/>
<dbReference type="PANTHER" id="PTHR43738">
    <property type="entry name" value="ABC TRANSPORTER, MEMBRANE PROTEIN"/>
    <property type="match status" value="1"/>
</dbReference>
<dbReference type="AlphaFoldDB" id="A0A0R1S6Z6"/>
<keyword evidence="8 11" id="KW-1133">Transmembrane helix</keyword>
<evidence type="ECO:0000256" key="9">
    <source>
        <dbReference type="ARBA" id="ARBA00023136"/>
    </source>
</evidence>
<reference evidence="13 14" key="1">
    <citation type="journal article" date="2015" name="Genome Announc.">
        <title>Expanding the biotechnology potential of lactobacilli through comparative genomics of 213 strains and associated genera.</title>
        <authorList>
            <person name="Sun Z."/>
            <person name="Harris H.M."/>
            <person name="McCann A."/>
            <person name="Guo C."/>
            <person name="Argimon S."/>
            <person name="Zhang W."/>
            <person name="Yang X."/>
            <person name="Jeffery I.B."/>
            <person name="Cooney J.C."/>
            <person name="Kagawa T.F."/>
            <person name="Liu W."/>
            <person name="Song Y."/>
            <person name="Salvetti E."/>
            <person name="Wrobel A."/>
            <person name="Rasinkangas P."/>
            <person name="Parkhill J."/>
            <person name="Rea M.C."/>
            <person name="O'Sullivan O."/>
            <person name="Ritari J."/>
            <person name="Douillard F.P."/>
            <person name="Paul Ross R."/>
            <person name="Yang R."/>
            <person name="Briner A.E."/>
            <person name="Felis G.E."/>
            <person name="de Vos W.M."/>
            <person name="Barrangou R."/>
            <person name="Klaenhammer T.R."/>
            <person name="Caufield P.W."/>
            <person name="Cui Y."/>
            <person name="Zhang H."/>
            <person name="O'Toole P.W."/>
        </authorList>
    </citation>
    <scope>NUCLEOTIDE SEQUENCE [LARGE SCALE GENOMIC DNA]</scope>
    <source>
        <strain evidence="13 14">DSM 15354</strain>
    </source>
</reference>
<keyword evidence="5" id="KW-0813">Transport</keyword>
<dbReference type="RefSeq" id="WP_027824922.1">
    <property type="nucleotide sequence ID" value="NZ_AUEI01000007.1"/>
</dbReference>
<feature type="transmembrane region" description="Helical" evidence="11">
    <location>
        <begin position="314"/>
        <end position="338"/>
    </location>
</feature>
<dbReference type="InterPro" id="IPR003838">
    <property type="entry name" value="ABC3_permease_C"/>
</dbReference>
<keyword evidence="14" id="KW-1185">Reference proteome</keyword>
<sequence>MFLALKEIKREKMRYGLIVLMIFLISYLIYMLTGLAFGLASENTQAITSWQTKRVVLNESSNVSLSQSLISKKDIDQLKLTKDESFVGQTPVVAKKESRSTLSAQFIGLKKSQYIYQDLTLISGRKWQKSNEVVADVAFKQKGYKLGDKVTLNGSNQTYKIVGFAKNAKINIAPILYGNLSTWRSLKLLSPQVAASGIISKRNYRTNLKDLKSYNLATFKNKLPGYKAQNMTFELMIGFLFIISLIIVAVFLYILTMQKLPNFAVMRAQGIGGKTLVSYTIWQSLILVISGCVIALLVMLLTTKVLPAAVPIEFTAIIASSGVLGMIAMGLLGSLIPVRSILRVDPKMAIGG</sequence>
<keyword evidence="6" id="KW-1003">Cell membrane</keyword>
<evidence type="ECO:0000256" key="4">
    <source>
        <dbReference type="ARBA" id="ARBA00016962"/>
    </source>
</evidence>
<evidence type="ECO:0000313" key="13">
    <source>
        <dbReference type="EMBL" id="KRL63300.1"/>
    </source>
</evidence>
<evidence type="ECO:0000256" key="10">
    <source>
        <dbReference type="ARBA" id="ARBA00024973"/>
    </source>
</evidence>
<proteinExistence type="inferred from homology"/>
<organism evidence="13 14">
    <name type="scientific">Lactobacillus psittaci DSM 15354</name>
    <dbReference type="NCBI Taxonomy" id="1122152"/>
    <lineage>
        <taxon>Bacteria</taxon>
        <taxon>Bacillati</taxon>
        <taxon>Bacillota</taxon>
        <taxon>Bacilli</taxon>
        <taxon>Lactobacillales</taxon>
        <taxon>Lactobacillaceae</taxon>
        <taxon>Lactobacillus</taxon>
    </lineage>
</organism>
<dbReference type="PANTHER" id="PTHR43738:SF1">
    <property type="entry name" value="HEMIN TRANSPORT SYSTEM PERMEASE PROTEIN HRTB-RELATED"/>
    <property type="match status" value="1"/>
</dbReference>
<evidence type="ECO:0000256" key="6">
    <source>
        <dbReference type="ARBA" id="ARBA00022475"/>
    </source>
</evidence>
<dbReference type="GO" id="GO:0005886">
    <property type="term" value="C:plasma membrane"/>
    <property type="evidence" value="ECO:0007669"/>
    <property type="project" value="UniProtKB-SubCell"/>
</dbReference>
<feature type="transmembrane region" description="Helical" evidence="11">
    <location>
        <begin position="235"/>
        <end position="255"/>
    </location>
</feature>
<evidence type="ECO:0000256" key="11">
    <source>
        <dbReference type="SAM" id="Phobius"/>
    </source>
</evidence>
<comment type="subunit">
    <text evidence="3">The complex is composed of two ATP-binding proteins (HrtA), two transmembrane proteins (HrtB) and a solute-binding protein.</text>
</comment>
<evidence type="ECO:0000256" key="2">
    <source>
        <dbReference type="ARBA" id="ARBA00008697"/>
    </source>
</evidence>
<evidence type="ECO:0000259" key="12">
    <source>
        <dbReference type="Pfam" id="PF02687"/>
    </source>
</evidence>
<evidence type="ECO:0000256" key="8">
    <source>
        <dbReference type="ARBA" id="ARBA00022989"/>
    </source>
</evidence>
<dbReference type="EMBL" id="AZFB01000004">
    <property type="protein sequence ID" value="KRL63300.1"/>
    <property type="molecule type" value="Genomic_DNA"/>
</dbReference>
<dbReference type="Proteomes" id="UP000051931">
    <property type="component" value="Unassembled WGS sequence"/>
</dbReference>
<comment type="subcellular location">
    <subcellularLocation>
        <location evidence="1">Cell membrane</location>
        <topology evidence="1">Multi-pass membrane protein</topology>
    </subcellularLocation>
</comment>
<accession>A0A0R1S6Z6</accession>
<keyword evidence="9 11" id="KW-0472">Membrane</keyword>
<gene>
    <name evidence="13" type="ORF">FC23_GL000870</name>
</gene>
<dbReference type="InterPro" id="IPR051125">
    <property type="entry name" value="ABC-4/HrtB_transporter"/>
</dbReference>
<protein>
    <recommendedName>
        <fullName evidence="4">Putative hemin transport system permease protein HrtB</fullName>
    </recommendedName>
</protein>
<feature type="transmembrane region" description="Helical" evidence="11">
    <location>
        <begin position="276"/>
        <end position="302"/>
    </location>
</feature>
<feature type="transmembrane region" description="Helical" evidence="11">
    <location>
        <begin position="15"/>
        <end position="39"/>
    </location>
</feature>
<dbReference type="Pfam" id="PF02687">
    <property type="entry name" value="FtsX"/>
    <property type="match status" value="1"/>
</dbReference>
<evidence type="ECO:0000256" key="5">
    <source>
        <dbReference type="ARBA" id="ARBA00022448"/>
    </source>
</evidence>
<evidence type="ECO:0000256" key="3">
    <source>
        <dbReference type="ARBA" id="ARBA00011131"/>
    </source>
</evidence>
<dbReference type="PATRIC" id="fig|1122152.4.peg.894"/>
<evidence type="ECO:0000313" key="14">
    <source>
        <dbReference type="Proteomes" id="UP000051931"/>
    </source>
</evidence>
<evidence type="ECO:0000256" key="1">
    <source>
        <dbReference type="ARBA" id="ARBA00004651"/>
    </source>
</evidence>
<keyword evidence="7 11" id="KW-0812">Transmembrane</keyword>
<name>A0A0R1S6Z6_9LACO</name>
<dbReference type="eggNOG" id="COG0577">
    <property type="taxonomic scope" value="Bacteria"/>
</dbReference>
<dbReference type="STRING" id="1122152.GCA_000425905_00948"/>
<comment type="function">
    <text evidence="10">Part of the ABC transporter complex hrt involved in hemin import. Responsible for the translocation of the substrate across the membrane.</text>
</comment>
<evidence type="ECO:0000256" key="7">
    <source>
        <dbReference type="ARBA" id="ARBA00022692"/>
    </source>
</evidence>
<comment type="caution">
    <text evidence="13">The sequence shown here is derived from an EMBL/GenBank/DDBJ whole genome shotgun (WGS) entry which is preliminary data.</text>
</comment>